<evidence type="ECO:0000313" key="2">
    <source>
        <dbReference type="Proteomes" id="UP001454036"/>
    </source>
</evidence>
<name>A0AAV3QQH4_LITER</name>
<comment type="caution">
    <text evidence="1">The sequence shown here is derived from an EMBL/GenBank/DDBJ whole genome shotgun (WGS) entry which is preliminary data.</text>
</comment>
<protein>
    <submittedName>
        <fullName evidence="1">Uncharacterized protein</fullName>
    </submittedName>
</protein>
<sequence length="136" mass="15511">MGKDTSLGYSKGAITLKQKSRDDFSIDGFSHSLNETLKDGIDHPPLNKVYSKELIIRETDEREPIQNSMLNRVFIFKFQKPPFNSNQIEEANLNSTLQFINFQKGGAQTPTERQHKATLKGKAICSEVERNTETRH</sequence>
<accession>A0AAV3QQH4</accession>
<keyword evidence="2" id="KW-1185">Reference proteome</keyword>
<dbReference type="EMBL" id="BAABME010005343">
    <property type="protein sequence ID" value="GAA0165328.1"/>
    <property type="molecule type" value="Genomic_DNA"/>
</dbReference>
<gene>
    <name evidence="1" type="ORF">LIER_20762</name>
</gene>
<dbReference type="AlphaFoldDB" id="A0AAV3QQH4"/>
<reference evidence="1 2" key="1">
    <citation type="submission" date="2024-01" db="EMBL/GenBank/DDBJ databases">
        <title>The complete chloroplast genome sequence of Lithospermum erythrorhizon: insights into the phylogenetic relationship among Boraginaceae species and the maternal lineages of purple gromwells.</title>
        <authorList>
            <person name="Okada T."/>
            <person name="Watanabe K."/>
        </authorList>
    </citation>
    <scope>NUCLEOTIDE SEQUENCE [LARGE SCALE GENOMIC DNA]</scope>
</reference>
<proteinExistence type="predicted"/>
<organism evidence="1 2">
    <name type="scientific">Lithospermum erythrorhizon</name>
    <name type="common">Purple gromwell</name>
    <name type="synonym">Lithospermum officinale var. erythrorhizon</name>
    <dbReference type="NCBI Taxonomy" id="34254"/>
    <lineage>
        <taxon>Eukaryota</taxon>
        <taxon>Viridiplantae</taxon>
        <taxon>Streptophyta</taxon>
        <taxon>Embryophyta</taxon>
        <taxon>Tracheophyta</taxon>
        <taxon>Spermatophyta</taxon>
        <taxon>Magnoliopsida</taxon>
        <taxon>eudicotyledons</taxon>
        <taxon>Gunneridae</taxon>
        <taxon>Pentapetalae</taxon>
        <taxon>asterids</taxon>
        <taxon>lamiids</taxon>
        <taxon>Boraginales</taxon>
        <taxon>Boraginaceae</taxon>
        <taxon>Boraginoideae</taxon>
        <taxon>Lithospermeae</taxon>
        <taxon>Lithospermum</taxon>
    </lineage>
</organism>
<evidence type="ECO:0000313" key="1">
    <source>
        <dbReference type="EMBL" id="GAA0165328.1"/>
    </source>
</evidence>
<dbReference type="Proteomes" id="UP001454036">
    <property type="component" value="Unassembled WGS sequence"/>
</dbReference>